<evidence type="ECO:0000256" key="2">
    <source>
        <dbReference type="SAM" id="MobiDB-lite"/>
    </source>
</evidence>
<feature type="region of interest" description="Disordered" evidence="2">
    <location>
        <begin position="383"/>
        <end position="443"/>
    </location>
</feature>
<evidence type="ECO:0000313" key="4">
    <source>
        <dbReference type="EMBL" id="MDT0306108.1"/>
    </source>
</evidence>
<protein>
    <recommendedName>
        <fullName evidence="6">DUF2637 domain-containing protein</fullName>
    </recommendedName>
</protein>
<dbReference type="RefSeq" id="WP_311629027.1">
    <property type="nucleotide sequence ID" value="NZ_JAVREN010000004.1"/>
</dbReference>
<accession>A0ABU2L3H7</accession>
<feature type="compositionally biased region" description="Basic and acidic residues" evidence="2">
    <location>
        <begin position="390"/>
        <end position="407"/>
    </location>
</feature>
<dbReference type="EMBL" id="JAVREN010000004">
    <property type="protein sequence ID" value="MDT0306108.1"/>
    <property type="molecule type" value="Genomic_DNA"/>
</dbReference>
<gene>
    <name evidence="4" type="ORF">RM780_03910</name>
</gene>
<feature type="coiled-coil region" evidence="1">
    <location>
        <begin position="23"/>
        <end position="117"/>
    </location>
</feature>
<comment type="caution">
    <text evidence="4">The sequence shown here is derived from an EMBL/GenBank/DDBJ whole genome shotgun (WGS) entry which is preliminary data.</text>
</comment>
<feature type="transmembrane region" description="Helical" evidence="3">
    <location>
        <begin position="169"/>
        <end position="192"/>
    </location>
</feature>
<feature type="transmembrane region" description="Helical" evidence="3">
    <location>
        <begin position="199"/>
        <end position="219"/>
    </location>
</feature>
<feature type="transmembrane region" description="Helical" evidence="3">
    <location>
        <begin position="145"/>
        <end position="163"/>
    </location>
</feature>
<dbReference type="Proteomes" id="UP001183388">
    <property type="component" value="Unassembled WGS sequence"/>
</dbReference>
<reference evidence="5" key="1">
    <citation type="submission" date="2023-07" db="EMBL/GenBank/DDBJ databases">
        <title>30 novel species of actinomycetes from the DSMZ collection.</title>
        <authorList>
            <person name="Nouioui I."/>
        </authorList>
    </citation>
    <scope>NUCLEOTIDE SEQUENCE [LARGE SCALE GENOMIC DNA]</scope>
    <source>
        <strain evidence="5">DSM 44917</strain>
    </source>
</reference>
<feature type="transmembrane region" description="Helical" evidence="3">
    <location>
        <begin position="225"/>
        <end position="248"/>
    </location>
</feature>
<keyword evidence="3" id="KW-1133">Transmembrane helix</keyword>
<keyword evidence="1" id="KW-0175">Coiled coil</keyword>
<sequence length="443" mass="48185">MSTPTLNGTRRDEHEHAPDIDLVAAAEAEAIRTKAEAEAERRRIEALAAAEAEKIRAQGEAAAARLKAEQEAERQRILNEQKAMQLEERKAAHEAKMADLARKKEEADLTAARLREEADTEAQTEAERAAEQQRAEKLWKWGARGIYLVSLIIAAPVQFLAFWDEERPFLIAAPALLEGVALVLAAGAAWAVANRRDVLPYRVGIMLGALIAAAINLWHGLTDEAIGLNAGLIGALASLGGPVVLMAYEHGIAQKADGIPSWRERRAAARAKAAREAERAAKDAEKETQAAAAEAERAAKEKAAEEEQKRRDADRQQQHPEVWKVADAMRSAQGAPVVSERIWADAWYHVTGSKVVGITPEIEARSRAAQARMKAATQGIYAGAFPQVDSQKEPSPKRDPGAPDGRRFNGGTPPRRTPGDTPPYNPAAKRQAAIEQTRKETAQ</sequence>
<evidence type="ECO:0000256" key="3">
    <source>
        <dbReference type="SAM" id="Phobius"/>
    </source>
</evidence>
<keyword evidence="3" id="KW-0472">Membrane</keyword>
<name>A0ABU2L3H7_9ACTN</name>
<feature type="region of interest" description="Disordered" evidence="2">
    <location>
        <begin position="273"/>
        <end position="321"/>
    </location>
</feature>
<evidence type="ECO:0000313" key="5">
    <source>
        <dbReference type="Proteomes" id="UP001183388"/>
    </source>
</evidence>
<evidence type="ECO:0000256" key="1">
    <source>
        <dbReference type="SAM" id="Coils"/>
    </source>
</evidence>
<keyword evidence="5" id="KW-1185">Reference proteome</keyword>
<proteinExistence type="predicted"/>
<evidence type="ECO:0008006" key="6">
    <source>
        <dbReference type="Google" id="ProtNLM"/>
    </source>
</evidence>
<organism evidence="4 5">
    <name type="scientific">Streptomyces boetiae</name>
    <dbReference type="NCBI Taxonomy" id="3075541"/>
    <lineage>
        <taxon>Bacteria</taxon>
        <taxon>Bacillati</taxon>
        <taxon>Actinomycetota</taxon>
        <taxon>Actinomycetes</taxon>
        <taxon>Kitasatosporales</taxon>
        <taxon>Streptomycetaceae</taxon>
        <taxon>Streptomyces</taxon>
    </lineage>
</organism>
<keyword evidence="3" id="KW-0812">Transmembrane</keyword>